<proteinExistence type="inferred from homology"/>
<dbReference type="InterPro" id="IPR036165">
    <property type="entry name" value="YefM-like_sf"/>
</dbReference>
<organism evidence="3 4">
    <name type="scientific">Tomitella fengzijianii</name>
    <dbReference type="NCBI Taxonomy" id="2597660"/>
    <lineage>
        <taxon>Bacteria</taxon>
        <taxon>Bacillati</taxon>
        <taxon>Actinomycetota</taxon>
        <taxon>Actinomycetes</taxon>
        <taxon>Mycobacteriales</taxon>
        <taxon>Tomitella</taxon>
    </lineage>
</organism>
<name>A0A516X1A8_9ACTN</name>
<dbReference type="EMBL" id="CP041765">
    <property type="protein sequence ID" value="QDQ96820.1"/>
    <property type="molecule type" value="Genomic_DNA"/>
</dbReference>
<accession>A0A516X1A8</accession>
<comment type="similarity">
    <text evidence="1">Belongs to the phD/YefM antitoxin family.</text>
</comment>
<gene>
    <name evidence="3" type="ORF">FO059_05010</name>
</gene>
<dbReference type="OrthoDB" id="557859at2"/>
<keyword evidence="4" id="KW-1185">Reference proteome</keyword>
<evidence type="ECO:0000313" key="3">
    <source>
        <dbReference type="EMBL" id="QDQ96820.1"/>
    </source>
</evidence>
<reference evidence="3 4" key="2">
    <citation type="submission" date="2019-07" db="EMBL/GenBank/DDBJ databases">
        <authorList>
            <person name="Huang Y."/>
        </authorList>
    </citation>
    <scope>NUCLEOTIDE SEQUENCE [LARGE SCALE GENOMIC DNA]</scope>
    <source>
        <strain evidence="3 4">HY188</strain>
    </source>
</reference>
<evidence type="ECO:0000313" key="4">
    <source>
        <dbReference type="Proteomes" id="UP000317344"/>
    </source>
</evidence>
<feature type="region of interest" description="Disordered" evidence="2">
    <location>
        <begin position="124"/>
        <end position="144"/>
    </location>
</feature>
<protein>
    <submittedName>
        <fullName evidence="3">Type II toxin-antitoxin system prevent-host-death family antitoxin</fullName>
    </submittedName>
</protein>
<sequence length="144" mass="16060">MKGRHVLRLAPIGTVHRVMATVHAGHERQSCSTSGATRGGVKVIGVRELRQYASRCIAEVATGEEITVTNRGRAVARTVPVAAVEQIRDDRCSAPRARFIWRRRCGRPELSQLSWRMTCAWPTPRNPRGSRWPHRTDGALTESP</sequence>
<dbReference type="Gene3D" id="3.40.1620.10">
    <property type="entry name" value="YefM-like domain"/>
    <property type="match status" value="1"/>
</dbReference>
<dbReference type="NCBIfam" id="TIGR01552">
    <property type="entry name" value="phd_fam"/>
    <property type="match status" value="1"/>
</dbReference>
<dbReference type="AlphaFoldDB" id="A0A516X1A8"/>
<evidence type="ECO:0000256" key="2">
    <source>
        <dbReference type="SAM" id="MobiDB-lite"/>
    </source>
</evidence>
<evidence type="ECO:0000256" key="1">
    <source>
        <dbReference type="ARBA" id="ARBA00009981"/>
    </source>
</evidence>
<dbReference type="Proteomes" id="UP000317344">
    <property type="component" value="Chromosome"/>
</dbReference>
<reference evidence="3 4" key="1">
    <citation type="submission" date="2019-07" db="EMBL/GenBank/DDBJ databases">
        <title>Tomitella cavernea sp. nov., an actinomycete isolated from soil.</title>
        <authorList>
            <person name="Cheng J."/>
        </authorList>
    </citation>
    <scope>NUCLEOTIDE SEQUENCE [LARGE SCALE GENOMIC DNA]</scope>
    <source>
        <strain evidence="3 4">HY188</strain>
    </source>
</reference>
<dbReference type="KEGG" id="toy:FO059_05010"/>
<dbReference type="SUPFAM" id="SSF143120">
    <property type="entry name" value="YefM-like"/>
    <property type="match status" value="1"/>
</dbReference>
<dbReference type="RefSeq" id="WP_143906885.1">
    <property type="nucleotide sequence ID" value="NZ_JAJNRS010000001.1"/>
</dbReference>